<protein>
    <submittedName>
        <fullName evidence="1">Uncharacterized protein</fullName>
    </submittedName>
</protein>
<dbReference type="AlphaFoldDB" id="A0A7X5X7F6"/>
<dbReference type="RefSeq" id="WP_167503147.1">
    <property type="nucleotide sequence ID" value="NZ_JAALLH010000001.1"/>
</dbReference>
<evidence type="ECO:0000313" key="2">
    <source>
        <dbReference type="Proteomes" id="UP000536624"/>
    </source>
</evidence>
<dbReference type="Proteomes" id="UP000536624">
    <property type="component" value="Unassembled WGS sequence"/>
</dbReference>
<organism evidence="1 2">
    <name type="scientific">Streptomyces malaysiensis</name>
    <dbReference type="NCBI Taxonomy" id="92644"/>
    <lineage>
        <taxon>Bacteria</taxon>
        <taxon>Bacillati</taxon>
        <taxon>Actinomycetota</taxon>
        <taxon>Actinomycetes</taxon>
        <taxon>Kitasatosporales</taxon>
        <taxon>Streptomycetaceae</taxon>
        <taxon>Streptomyces</taxon>
        <taxon>Streptomyces violaceusniger group</taxon>
    </lineage>
</organism>
<sequence length="122" mass="13388">MPDLKTEAPAIFRGMLRDIIACPDYTDVCQILGLVPAGPEVDEAEHQQSHVRIEEFLPVAEDALVHADVLAEVLFQLTHMGECDTEDSADGRLMFRFVSRTAVSTVISHLLQKGALEIGDEA</sequence>
<gene>
    <name evidence="1" type="ORF">SMALB_6103</name>
</gene>
<name>A0A7X5X7F6_STRMQ</name>
<reference evidence="1 2" key="1">
    <citation type="submission" date="2020-02" db="EMBL/GenBank/DDBJ databases">
        <title>Streptomyces malaysiensis DSM14702 (JHCC583434, PFL_A843) Genome sequencing and assembly.</title>
        <authorList>
            <person name="Samborskyy M."/>
        </authorList>
    </citation>
    <scope>NUCLEOTIDE SEQUENCE [LARGE SCALE GENOMIC DNA]</scope>
    <source>
        <strain evidence="1 2">DSM 14702</strain>
    </source>
</reference>
<proteinExistence type="predicted"/>
<comment type="caution">
    <text evidence="1">The sequence shown here is derived from an EMBL/GenBank/DDBJ whole genome shotgun (WGS) entry which is preliminary data.</text>
</comment>
<dbReference type="EMBL" id="JAALLH010000001">
    <property type="protein sequence ID" value="NIY68025.1"/>
    <property type="molecule type" value="Genomic_DNA"/>
</dbReference>
<evidence type="ECO:0000313" key="1">
    <source>
        <dbReference type="EMBL" id="NIY68025.1"/>
    </source>
</evidence>
<accession>A0A7X5X7F6</accession>